<evidence type="ECO:0008006" key="5">
    <source>
        <dbReference type="Google" id="ProtNLM"/>
    </source>
</evidence>
<evidence type="ECO:0000256" key="2">
    <source>
        <dbReference type="SAM" id="Phobius"/>
    </source>
</evidence>
<dbReference type="Proteomes" id="UP000585272">
    <property type="component" value="Unassembled WGS sequence"/>
</dbReference>
<proteinExistence type="predicted"/>
<dbReference type="RefSeq" id="WP_183342078.1">
    <property type="nucleotide sequence ID" value="NZ_JACHNU010000002.1"/>
</dbReference>
<dbReference type="InterPro" id="IPR009937">
    <property type="entry name" value="Phage_holin_3_6"/>
</dbReference>
<feature type="transmembrane region" description="Helical" evidence="2">
    <location>
        <begin position="84"/>
        <end position="106"/>
    </location>
</feature>
<sequence>MPADDQTPKNIAQAITEVSEKASLLVREEIELAKAEISARVTKLIRGAVVGIAAGIFVVVGLLFLLHGAAWFAWQLTDTKTSYWLGFLIVAVILFLLGALAGALAYKAMKAGSPPMPEMAIDEAKKIRETVSGPDGAPSPAGPSVAQAVRGVS</sequence>
<evidence type="ECO:0000313" key="3">
    <source>
        <dbReference type="EMBL" id="MBB4662701.1"/>
    </source>
</evidence>
<feature type="compositionally biased region" description="Low complexity" evidence="1">
    <location>
        <begin position="131"/>
        <end position="153"/>
    </location>
</feature>
<keyword evidence="2" id="KW-1133">Transmembrane helix</keyword>
<dbReference type="Pfam" id="PF07332">
    <property type="entry name" value="Phage_holin_3_6"/>
    <property type="match status" value="1"/>
</dbReference>
<evidence type="ECO:0000256" key="1">
    <source>
        <dbReference type="SAM" id="MobiDB-lite"/>
    </source>
</evidence>
<feature type="region of interest" description="Disordered" evidence="1">
    <location>
        <begin position="130"/>
        <end position="153"/>
    </location>
</feature>
<keyword evidence="4" id="KW-1185">Reference proteome</keyword>
<reference evidence="3 4" key="1">
    <citation type="submission" date="2020-08" db="EMBL/GenBank/DDBJ databases">
        <title>Genomic Encyclopedia of Archaeal and Bacterial Type Strains, Phase II (KMG-II): from individual species to whole genera.</title>
        <authorList>
            <person name="Goeker M."/>
        </authorList>
    </citation>
    <scope>NUCLEOTIDE SEQUENCE [LARGE SCALE GENOMIC DNA]</scope>
    <source>
        <strain evidence="3 4">DSM 23288</strain>
    </source>
</reference>
<name>A0A840IEP5_9ACTN</name>
<keyword evidence="2" id="KW-0812">Transmembrane</keyword>
<keyword evidence="2" id="KW-0472">Membrane</keyword>
<organism evidence="3 4">
    <name type="scientific">Conexibacter arvalis</name>
    <dbReference type="NCBI Taxonomy" id="912552"/>
    <lineage>
        <taxon>Bacteria</taxon>
        <taxon>Bacillati</taxon>
        <taxon>Actinomycetota</taxon>
        <taxon>Thermoleophilia</taxon>
        <taxon>Solirubrobacterales</taxon>
        <taxon>Conexibacteraceae</taxon>
        <taxon>Conexibacter</taxon>
    </lineage>
</organism>
<gene>
    <name evidence="3" type="ORF">BDZ31_002287</name>
</gene>
<feature type="transmembrane region" description="Helical" evidence="2">
    <location>
        <begin position="48"/>
        <end position="72"/>
    </location>
</feature>
<evidence type="ECO:0000313" key="4">
    <source>
        <dbReference type="Proteomes" id="UP000585272"/>
    </source>
</evidence>
<protein>
    <recommendedName>
        <fullName evidence="5">Phage holin family protein</fullName>
    </recommendedName>
</protein>
<accession>A0A840IEP5</accession>
<dbReference type="AlphaFoldDB" id="A0A840IEP5"/>
<dbReference type="EMBL" id="JACHNU010000002">
    <property type="protein sequence ID" value="MBB4662701.1"/>
    <property type="molecule type" value="Genomic_DNA"/>
</dbReference>
<comment type="caution">
    <text evidence="3">The sequence shown here is derived from an EMBL/GenBank/DDBJ whole genome shotgun (WGS) entry which is preliminary data.</text>
</comment>
<dbReference type="SUPFAM" id="SSF81340">
    <property type="entry name" value="Clc chloride channel"/>
    <property type="match status" value="1"/>
</dbReference>
<dbReference type="InterPro" id="IPR014743">
    <property type="entry name" value="Cl-channel_core"/>
</dbReference>